<dbReference type="InParanoid" id="Q5AXE6"/>
<dbReference type="KEGG" id="ani:ANIA_07034"/>
<dbReference type="InterPro" id="IPR020583">
    <property type="entry name" value="Inositol_monoP_metal-BS"/>
</dbReference>
<evidence type="ECO:0000313" key="11">
    <source>
        <dbReference type="EMBL" id="CBF79217.1"/>
    </source>
</evidence>
<comment type="similarity">
    <text evidence="2 10">Belongs to the inositol monophosphatase superfamily.</text>
</comment>
<feature type="binding site" evidence="9">
    <location>
        <position position="296"/>
    </location>
    <ligand>
        <name>Mg(2+)</name>
        <dbReference type="ChEBI" id="CHEBI:18420"/>
        <label>1</label>
        <note>catalytic</note>
    </ligand>
</feature>
<dbReference type="Pfam" id="PF00459">
    <property type="entry name" value="Inositol_P"/>
    <property type="match status" value="1"/>
</dbReference>
<dbReference type="OMA" id="AGCHGMV"/>
<dbReference type="PANTHER" id="PTHR43200:SF2">
    <property type="entry name" value="3'(2'),5'-BISPHOSPHATE NUCLEOTIDASE"/>
    <property type="match status" value="1"/>
</dbReference>
<dbReference type="GO" id="GO:0046872">
    <property type="term" value="F:metal ion binding"/>
    <property type="evidence" value="ECO:0007669"/>
    <property type="project" value="UniProtKB-UniRule"/>
</dbReference>
<accession>C8VB71</accession>
<dbReference type="GO" id="GO:0008441">
    <property type="term" value="F:3'(2'),5'-bisphosphate nucleotidase activity"/>
    <property type="evidence" value="ECO:0000318"/>
    <property type="project" value="GO_Central"/>
</dbReference>
<dbReference type="HOGENOM" id="CLU_033446_1_1_1"/>
<accession>Q5AXE6</accession>
<dbReference type="OrthoDB" id="411145at2759"/>
<dbReference type="FunFam" id="3.30.540.10:FF:000026">
    <property type="entry name" value="Myo-inositol-1(Or 4)-monophosphatase"/>
    <property type="match status" value="1"/>
</dbReference>
<gene>
    <name evidence="11" type="ORF">ANIA_07034</name>
</gene>
<dbReference type="EMBL" id="BN001304">
    <property type="protein sequence ID" value="CBF79217.1"/>
    <property type="molecule type" value="Genomic_DNA"/>
</dbReference>
<evidence type="ECO:0000256" key="8">
    <source>
        <dbReference type="ARBA" id="ARBA00044484"/>
    </source>
</evidence>
<feature type="binding site" evidence="9">
    <location>
        <position position="137"/>
    </location>
    <ligand>
        <name>Mg(2+)</name>
        <dbReference type="ChEBI" id="CHEBI:18420"/>
        <label>1</label>
        <note>catalytic</note>
    </ligand>
</feature>
<evidence type="ECO:0000256" key="5">
    <source>
        <dbReference type="ARBA" id="ARBA00022801"/>
    </source>
</evidence>
<proteinExistence type="inferred from homology"/>
<dbReference type="RefSeq" id="XP_664638.1">
    <property type="nucleotide sequence ID" value="XM_659546.1"/>
</dbReference>
<dbReference type="InterPro" id="IPR051090">
    <property type="entry name" value="Inositol_monoP_superfamily"/>
</dbReference>
<dbReference type="Proteomes" id="UP000000560">
    <property type="component" value="Chromosome IV"/>
</dbReference>
<dbReference type="Gene3D" id="3.40.190.80">
    <property type="match status" value="1"/>
</dbReference>
<evidence type="ECO:0000256" key="4">
    <source>
        <dbReference type="ARBA" id="ARBA00022723"/>
    </source>
</evidence>
<name>Q5AXE6_EMENI</name>
<reference evidence="12" key="2">
    <citation type="journal article" date="2009" name="Fungal Genet. Biol.">
        <title>The 2008 update of the Aspergillus nidulans genome annotation: a community effort.</title>
        <authorList>
            <person name="Wortman J.R."/>
            <person name="Gilsenan J.M."/>
            <person name="Joardar V."/>
            <person name="Deegan J."/>
            <person name="Clutterbuck J."/>
            <person name="Andersen M.R."/>
            <person name="Archer D."/>
            <person name="Bencina M."/>
            <person name="Braus G."/>
            <person name="Coutinho P."/>
            <person name="von Dohren H."/>
            <person name="Doonan J."/>
            <person name="Driessen A.J."/>
            <person name="Durek P."/>
            <person name="Espeso E."/>
            <person name="Fekete E."/>
            <person name="Flipphi M."/>
            <person name="Estrada C.G."/>
            <person name="Geysens S."/>
            <person name="Goldman G."/>
            <person name="de Groot P.W."/>
            <person name="Hansen K."/>
            <person name="Harris S.D."/>
            <person name="Heinekamp T."/>
            <person name="Helmstaedt K."/>
            <person name="Henrissat B."/>
            <person name="Hofmann G."/>
            <person name="Homan T."/>
            <person name="Horio T."/>
            <person name="Horiuchi H."/>
            <person name="James S."/>
            <person name="Jones M."/>
            <person name="Karaffa L."/>
            <person name="Karanyi Z."/>
            <person name="Kato M."/>
            <person name="Keller N."/>
            <person name="Kelly D.E."/>
            <person name="Kiel J.A."/>
            <person name="Kim J.M."/>
            <person name="van der Klei I.J."/>
            <person name="Klis F.M."/>
            <person name="Kovalchuk A."/>
            <person name="Krasevec N."/>
            <person name="Kubicek C.P."/>
            <person name="Liu B."/>
            <person name="Maccabe A."/>
            <person name="Meyer V."/>
            <person name="Mirabito P."/>
            <person name="Miskei M."/>
            <person name="Mos M."/>
            <person name="Mullins J."/>
            <person name="Nelson D.R."/>
            <person name="Nielsen J."/>
            <person name="Oakley B.R."/>
            <person name="Osmani S.A."/>
            <person name="Pakula T."/>
            <person name="Paszewski A."/>
            <person name="Paulsen I."/>
            <person name="Pilsyk S."/>
            <person name="Pocsi I."/>
            <person name="Punt P.J."/>
            <person name="Ram A.F."/>
            <person name="Ren Q."/>
            <person name="Robellet X."/>
            <person name="Robson G."/>
            <person name="Seiboth B."/>
            <person name="van Solingen P."/>
            <person name="Specht T."/>
            <person name="Sun J."/>
            <person name="Taheri-Talesh N."/>
            <person name="Takeshita N."/>
            <person name="Ussery D."/>
            <person name="vanKuyk P.A."/>
            <person name="Visser H."/>
            <person name="van de Vondervoort P.J."/>
            <person name="de Vries R.P."/>
            <person name="Walton J."/>
            <person name="Xiang X."/>
            <person name="Xiong Y."/>
            <person name="Zeng A.P."/>
            <person name="Brandt B.W."/>
            <person name="Cornell M.J."/>
            <person name="van den Hondel C.A."/>
            <person name="Visser J."/>
            <person name="Oliver S.G."/>
            <person name="Turner G."/>
        </authorList>
    </citation>
    <scope>GENOME REANNOTATION</scope>
    <source>
        <strain evidence="12">FGSC A4 / ATCC 38163 / CBS 112.46 / NRRL 194 / M139</strain>
    </source>
</reference>
<dbReference type="FunFam" id="3.40.190.80:FF:000021">
    <property type="entry name" value="Myo-inositol-1(Or 4)-monophosphatase"/>
    <property type="match status" value="1"/>
</dbReference>
<protein>
    <recommendedName>
        <fullName evidence="3 10">3'(2'),5'-bisphosphate nucleotidase</fullName>
        <ecNumber evidence="3 10">3.1.3.7</ecNumber>
    </recommendedName>
</protein>
<dbReference type="PANTHER" id="PTHR43200">
    <property type="entry name" value="PHOSPHATASE"/>
    <property type="match status" value="1"/>
</dbReference>
<dbReference type="EC" id="3.1.3.7" evidence="3 10"/>
<evidence type="ECO:0000256" key="6">
    <source>
        <dbReference type="ARBA" id="ARBA00022842"/>
    </source>
</evidence>
<keyword evidence="5 10" id="KW-0378">Hydrolase</keyword>
<evidence type="ECO:0000313" key="12">
    <source>
        <dbReference type="Proteomes" id="UP000000560"/>
    </source>
</evidence>
<dbReference type="InterPro" id="IPR006239">
    <property type="entry name" value="DPNP"/>
</dbReference>
<evidence type="ECO:0000256" key="7">
    <source>
        <dbReference type="ARBA" id="ARBA00044479"/>
    </source>
</evidence>
<evidence type="ECO:0000256" key="1">
    <source>
        <dbReference type="ARBA" id="ARBA00001946"/>
    </source>
</evidence>
<dbReference type="SUPFAM" id="SSF56655">
    <property type="entry name" value="Carbohydrate phosphatase"/>
    <property type="match status" value="1"/>
</dbReference>
<dbReference type="InterPro" id="IPR000760">
    <property type="entry name" value="Inositol_monophosphatase-like"/>
</dbReference>
<reference evidence="12" key="1">
    <citation type="journal article" date="2005" name="Nature">
        <title>Sequencing of Aspergillus nidulans and comparative analysis with A. fumigatus and A. oryzae.</title>
        <authorList>
            <person name="Galagan J.E."/>
            <person name="Calvo S.E."/>
            <person name="Cuomo C."/>
            <person name="Ma L.J."/>
            <person name="Wortman J.R."/>
            <person name="Batzoglou S."/>
            <person name="Lee S.I."/>
            <person name="Basturkmen M."/>
            <person name="Spevak C.C."/>
            <person name="Clutterbuck J."/>
            <person name="Kapitonov V."/>
            <person name="Jurka J."/>
            <person name="Scazzocchio C."/>
            <person name="Farman M."/>
            <person name="Butler J."/>
            <person name="Purcell S."/>
            <person name="Harris S."/>
            <person name="Braus G.H."/>
            <person name="Draht O."/>
            <person name="Busch S."/>
            <person name="D'Enfert C."/>
            <person name="Bouchier C."/>
            <person name="Goldman G.H."/>
            <person name="Bell-Pedersen D."/>
            <person name="Griffiths-Jones S."/>
            <person name="Doonan J.H."/>
            <person name="Yu J."/>
            <person name="Vienken K."/>
            <person name="Pain A."/>
            <person name="Freitag M."/>
            <person name="Selker E.U."/>
            <person name="Archer D.B."/>
            <person name="Penalva M.A."/>
            <person name="Oakley B.R."/>
            <person name="Momany M."/>
            <person name="Tanaka T."/>
            <person name="Kumagai T."/>
            <person name="Asai K."/>
            <person name="Machida M."/>
            <person name="Nierman W.C."/>
            <person name="Denning D.W."/>
            <person name="Caddick M."/>
            <person name="Hynes M."/>
            <person name="Paoletti M."/>
            <person name="Fischer R."/>
            <person name="Miller B."/>
            <person name="Dyer P."/>
            <person name="Sachs M.S."/>
            <person name="Osmani S.A."/>
            <person name="Birren B.W."/>
        </authorList>
    </citation>
    <scope>NUCLEOTIDE SEQUENCE [LARGE SCALE GENOMIC DNA]</scope>
    <source>
        <strain evidence="12">FGSC A4 / ATCC 38163 / CBS 112.46 / NRRL 194 / M139</strain>
    </source>
</reference>
<feature type="binding site" evidence="9">
    <location>
        <position position="140"/>
    </location>
    <ligand>
        <name>Mg(2+)</name>
        <dbReference type="ChEBI" id="CHEBI:18420"/>
        <label>1</label>
        <note>catalytic</note>
    </ligand>
</feature>
<dbReference type="GO" id="GO:0000103">
    <property type="term" value="P:sulfate assimilation"/>
    <property type="evidence" value="ECO:0000318"/>
    <property type="project" value="GO_Central"/>
</dbReference>
<dbReference type="AlphaFoldDB" id="Q5AXE6"/>
<dbReference type="STRING" id="227321.Q5AXE6"/>
<evidence type="ECO:0000256" key="2">
    <source>
        <dbReference type="ARBA" id="ARBA00009759"/>
    </source>
</evidence>
<comment type="function">
    <text evidence="10">Converts adenosine 3'-phosphate 5'-phosphosulfate (PAPS) to adenosine 5'-phosphosulfate (APS) and 3'(2')-phosphoadenosine 5'-phosphate (PAP) to AMP.</text>
</comment>
<dbReference type="VEuPathDB" id="FungiDB:AN7034"/>
<evidence type="ECO:0000256" key="3">
    <source>
        <dbReference type="ARBA" id="ARBA00012633"/>
    </source>
</evidence>
<feature type="binding site" evidence="9">
    <location>
        <position position="72"/>
    </location>
    <ligand>
        <name>Mg(2+)</name>
        <dbReference type="ChEBI" id="CHEBI:18420"/>
        <label>1</label>
        <note>catalytic</note>
    </ligand>
</feature>
<organism evidence="11 12">
    <name type="scientific">Emericella nidulans (strain FGSC A4 / ATCC 38163 / CBS 112.46 / NRRL 194 / M139)</name>
    <name type="common">Aspergillus nidulans</name>
    <dbReference type="NCBI Taxonomy" id="227321"/>
    <lineage>
        <taxon>Eukaryota</taxon>
        <taxon>Fungi</taxon>
        <taxon>Dikarya</taxon>
        <taxon>Ascomycota</taxon>
        <taxon>Pezizomycotina</taxon>
        <taxon>Eurotiomycetes</taxon>
        <taxon>Eurotiomycetidae</taxon>
        <taxon>Eurotiales</taxon>
        <taxon>Aspergillaceae</taxon>
        <taxon>Aspergillus</taxon>
        <taxon>Aspergillus subgen. Nidulantes</taxon>
    </lineage>
</organism>
<comment type="catalytic activity">
    <reaction evidence="8">
        <text>3'-phosphoadenylyl sulfate + H2O = adenosine 5'-phosphosulfate + phosphate</text>
        <dbReference type="Rhea" id="RHEA:77639"/>
        <dbReference type="ChEBI" id="CHEBI:15377"/>
        <dbReference type="ChEBI" id="CHEBI:43474"/>
        <dbReference type="ChEBI" id="CHEBI:58243"/>
        <dbReference type="ChEBI" id="CHEBI:58339"/>
        <dbReference type="EC" id="3.1.3.7"/>
    </reaction>
    <physiologicalReaction direction="left-to-right" evidence="8">
        <dbReference type="Rhea" id="RHEA:77640"/>
    </physiologicalReaction>
</comment>
<evidence type="ECO:0000256" key="9">
    <source>
        <dbReference type="PIRSR" id="PIRSR600760-2"/>
    </source>
</evidence>
<keyword evidence="4 9" id="KW-0479">Metal-binding</keyword>
<evidence type="ECO:0000256" key="10">
    <source>
        <dbReference type="RuleBase" id="RU368076"/>
    </source>
</evidence>
<keyword evidence="12" id="KW-1185">Reference proteome</keyword>
<dbReference type="GO" id="GO:0043647">
    <property type="term" value="P:inositol phosphate metabolic process"/>
    <property type="evidence" value="ECO:0007669"/>
    <property type="project" value="UniProtKB-UniRule"/>
</dbReference>
<dbReference type="NCBIfam" id="TIGR01330">
    <property type="entry name" value="bisphos_HAL2"/>
    <property type="match status" value="1"/>
</dbReference>
<comment type="catalytic activity">
    <reaction evidence="7">
        <text>adenosine 3',5'-bisphosphate + H2O = AMP + phosphate</text>
        <dbReference type="Rhea" id="RHEA:10040"/>
        <dbReference type="ChEBI" id="CHEBI:15377"/>
        <dbReference type="ChEBI" id="CHEBI:43474"/>
        <dbReference type="ChEBI" id="CHEBI:58343"/>
        <dbReference type="ChEBI" id="CHEBI:456215"/>
        <dbReference type="EC" id="3.1.3.7"/>
    </reaction>
    <physiologicalReaction direction="left-to-right" evidence="7">
        <dbReference type="Rhea" id="RHEA:10041"/>
    </physiologicalReaction>
</comment>
<dbReference type="eggNOG" id="KOG1528">
    <property type="taxonomic scope" value="Eukaryota"/>
</dbReference>
<dbReference type="Gene3D" id="3.30.540.10">
    <property type="entry name" value="Fructose-1,6-Bisphosphatase, subunit A, domain 1"/>
    <property type="match status" value="1"/>
</dbReference>
<keyword evidence="6 9" id="KW-0460">Magnesium</keyword>
<comment type="cofactor">
    <cofactor evidence="1 9 10">
        <name>Mg(2+)</name>
        <dbReference type="ChEBI" id="CHEBI:18420"/>
    </cofactor>
</comment>
<dbReference type="PROSITE" id="PS00629">
    <property type="entry name" value="IMP_1"/>
    <property type="match status" value="1"/>
</dbReference>
<sequence>MEYTGPYAKELEIACLTVQRAAILTKKLIQAVDKGSFDKQDDTPVTISDFGAQSLIIAAIHRHFPDDDIVGEEDSKTLRAEPELLERTWDLVSSTRLEDDESEKLLSAPSSKDEMLHLIDLGAQGSCKPKGRTWVLDPVDGTATFMRGQQYAVCLGLVEDGKQIIGVTGCPNLNLEFGGIQEDLADVAGRGLMVFAVAGEGAWTRPMGGGSLVPATKIQPVEQITDPKDIRFVDCKSATSSNYELNERLAASLGAPWPPAADLWSAQLRYIAIAVGGCNVLIKIPRKASYRSKVWDHVGGMLIVEELGLTVSDLEGKPVDLTLGRTLSGCEGMIIAPTSIHGRLVEAVKQIK</sequence>
<dbReference type="GeneID" id="2870116"/>
<dbReference type="CDD" id="cd01517">
    <property type="entry name" value="PAP_phosphatase"/>
    <property type="match status" value="1"/>
</dbReference>